<dbReference type="InterPro" id="IPR026841">
    <property type="entry name" value="Aur1/Ipt1"/>
</dbReference>
<organism evidence="7 8">
    <name type="scientific">Nocardioides caricicola</name>
    <dbReference type="NCBI Taxonomy" id="634770"/>
    <lineage>
        <taxon>Bacteria</taxon>
        <taxon>Bacillati</taxon>
        <taxon>Actinomycetota</taxon>
        <taxon>Actinomycetes</taxon>
        <taxon>Propionibacteriales</taxon>
        <taxon>Nocardioidaceae</taxon>
        <taxon>Nocardioides</taxon>
    </lineage>
</organism>
<dbReference type="CDD" id="cd03386">
    <property type="entry name" value="PAP2_Aur1_like"/>
    <property type="match status" value="1"/>
</dbReference>
<dbReference type="EMBL" id="JBHSMD010000002">
    <property type="protein sequence ID" value="MFC5492720.1"/>
    <property type="molecule type" value="Genomic_DNA"/>
</dbReference>
<feature type="transmembrane region" description="Helical" evidence="5">
    <location>
        <begin position="134"/>
        <end position="151"/>
    </location>
</feature>
<evidence type="ECO:0000256" key="5">
    <source>
        <dbReference type="SAM" id="Phobius"/>
    </source>
</evidence>
<proteinExistence type="predicted"/>
<sequence length="282" mass="31186">MPWPTWDQAALAALVSAVIWLALRRLCPGRTRNAEPLAREFALIAALYALWRLARMLPLATTSGALARGREIDHIERALHLPSEVALQNFVLDHPWLASASSWYYAAVHVPALVAFLVWLFMRHREQFPHWRNGLALLTLGCLIIRFVRVAPPRFFPDLGYENVSDFYGLSVYTSDVQEGVSDQFAAMPSIHVGWAAVVSLGIVAVSTSAWRWVFLLHVVLTTLVVSATANHWWLDGIVAVGLLLVGLAVDNGVRRRFAGRRDPDPGPIRASEAAAVDAARS</sequence>
<keyword evidence="2 5" id="KW-0812">Transmembrane</keyword>
<feature type="transmembrane region" description="Helical" evidence="5">
    <location>
        <begin position="36"/>
        <end position="54"/>
    </location>
</feature>
<evidence type="ECO:0000256" key="3">
    <source>
        <dbReference type="ARBA" id="ARBA00022989"/>
    </source>
</evidence>
<comment type="subcellular location">
    <subcellularLocation>
        <location evidence="1">Membrane</location>
        <topology evidence="1">Multi-pass membrane protein</topology>
    </subcellularLocation>
</comment>
<feature type="transmembrane region" description="Helical" evidence="5">
    <location>
        <begin position="213"/>
        <end position="231"/>
    </location>
</feature>
<evidence type="ECO:0000313" key="8">
    <source>
        <dbReference type="Proteomes" id="UP001595956"/>
    </source>
</evidence>
<evidence type="ECO:0000256" key="2">
    <source>
        <dbReference type="ARBA" id="ARBA00022692"/>
    </source>
</evidence>
<dbReference type="InterPro" id="IPR052185">
    <property type="entry name" value="IPC_Synthase-Related"/>
</dbReference>
<reference evidence="8" key="1">
    <citation type="journal article" date="2019" name="Int. J. Syst. Evol. Microbiol.">
        <title>The Global Catalogue of Microorganisms (GCM) 10K type strain sequencing project: providing services to taxonomists for standard genome sequencing and annotation.</title>
        <authorList>
            <consortium name="The Broad Institute Genomics Platform"/>
            <consortium name="The Broad Institute Genome Sequencing Center for Infectious Disease"/>
            <person name="Wu L."/>
            <person name="Ma J."/>
        </authorList>
    </citation>
    <scope>NUCLEOTIDE SEQUENCE [LARGE SCALE GENOMIC DNA]</scope>
    <source>
        <strain evidence="8">KACC 13778</strain>
    </source>
</reference>
<dbReference type="PANTHER" id="PTHR31310">
    <property type="match status" value="1"/>
</dbReference>
<evidence type="ECO:0000256" key="1">
    <source>
        <dbReference type="ARBA" id="ARBA00004141"/>
    </source>
</evidence>
<feature type="transmembrane region" description="Helical" evidence="5">
    <location>
        <begin position="237"/>
        <end position="254"/>
    </location>
</feature>
<gene>
    <name evidence="7" type="ORF">ACFPKY_06405</name>
</gene>
<comment type="caution">
    <text evidence="7">The sequence shown here is derived from an EMBL/GenBank/DDBJ whole genome shotgun (WGS) entry which is preliminary data.</text>
</comment>
<feature type="transmembrane region" description="Helical" evidence="5">
    <location>
        <begin position="103"/>
        <end position="122"/>
    </location>
</feature>
<keyword evidence="8" id="KW-1185">Reference proteome</keyword>
<feature type="domain" description="Inositolphosphotransferase Aur1/Ipt1" evidence="6">
    <location>
        <begin position="71"/>
        <end position="249"/>
    </location>
</feature>
<dbReference type="PANTHER" id="PTHR31310:SF7">
    <property type="entry name" value="PA-PHOSPHATASE RELATED-FAMILY PROTEIN DDB_G0268928"/>
    <property type="match status" value="1"/>
</dbReference>
<dbReference type="RefSeq" id="WP_345171150.1">
    <property type="nucleotide sequence ID" value="NZ_BAABFQ010000003.1"/>
</dbReference>
<evidence type="ECO:0000313" key="7">
    <source>
        <dbReference type="EMBL" id="MFC5492720.1"/>
    </source>
</evidence>
<dbReference type="Proteomes" id="UP001595956">
    <property type="component" value="Unassembled WGS sequence"/>
</dbReference>
<evidence type="ECO:0000256" key="4">
    <source>
        <dbReference type="ARBA" id="ARBA00023136"/>
    </source>
</evidence>
<accession>A0ABW0MXB1</accession>
<dbReference type="Pfam" id="PF14378">
    <property type="entry name" value="PAP2_3"/>
    <property type="match status" value="1"/>
</dbReference>
<feature type="transmembrane region" description="Helical" evidence="5">
    <location>
        <begin position="185"/>
        <end position="206"/>
    </location>
</feature>
<keyword evidence="4 5" id="KW-0472">Membrane</keyword>
<keyword evidence="3 5" id="KW-1133">Transmembrane helix</keyword>
<protein>
    <submittedName>
        <fullName evidence="7">Phosphatase PAP2 family protein</fullName>
    </submittedName>
</protein>
<feature type="transmembrane region" description="Helical" evidence="5">
    <location>
        <begin position="6"/>
        <end position="24"/>
    </location>
</feature>
<name>A0ABW0MXB1_9ACTN</name>
<evidence type="ECO:0000259" key="6">
    <source>
        <dbReference type="Pfam" id="PF14378"/>
    </source>
</evidence>